<feature type="compositionally biased region" description="Polar residues" evidence="1">
    <location>
        <begin position="83"/>
        <end position="99"/>
    </location>
</feature>
<feature type="compositionally biased region" description="Basic and acidic residues" evidence="1">
    <location>
        <begin position="68"/>
        <end position="82"/>
    </location>
</feature>
<feature type="compositionally biased region" description="Basic and acidic residues" evidence="1">
    <location>
        <begin position="124"/>
        <end position="156"/>
    </location>
</feature>
<protein>
    <submittedName>
        <fullName evidence="2">Uncharacterized protein</fullName>
    </submittedName>
</protein>
<feature type="compositionally biased region" description="Polar residues" evidence="1">
    <location>
        <begin position="1"/>
        <end position="11"/>
    </location>
</feature>
<feature type="compositionally biased region" description="Basic residues" evidence="1">
    <location>
        <begin position="25"/>
        <end position="38"/>
    </location>
</feature>
<dbReference type="EMBL" id="KN716337">
    <property type="protein sequence ID" value="KJH46737.1"/>
    <property type="molecule type" value="Genomic_DNA"/>
</dbReference>
<feature type="compositionally biased region" description="Low complexity" evidence="1">
    <location>
        <begin position="39"/>
        <end position="48"/>
    </location>
</feature>
<gene>
    <name evidence="2" type="ORF">DICVIV_07190</name>
</gene>
<evidence type="ECO:0000313" key="3">
    <source>
        <dbReference type="Proteomes" id="UP000053766"/>
    </source>
</evidence>
<feature type="compositionally biased region" description="Basic and acidic residues" evidence="1">
    <location>
        <begin position="13"/>
        <end position="24"/>
    </location>
</feature>
<organism evidence="2 3">
    <name type="scientific">Dictyocaulus viviparus</name>
    <name type="common">Bovine lungworm</name>
    <dbReference type="NCBI Taxonomy" id="29172"/>
    <lineage>
        <taxon>Eukaryota</taxon>
        <taxon>Metazoa</taxon>
        <taxon>Ecdysozoa</taxon>
        <taxon>Nematoda</taxon>
        <taxon>Chromadorea</taxon>
        <taxon>Rhabditida</taxon>
        <taxon>Rhabditina</taxon>
        <taxon>Rhabditomorpha</taxon>
        <taxon>Strongyloidea</taxon>
        <taxon>Metastrongylidae</taxon>
        <taxon>Dictyocaulus</taxon>
    </lineage>
</organism>
<dbReference type="AlphaFoldDB" id="A0A0D8XSH6"/>
<accession>A0A0D8XSH6</accession>
<reference evidence="3" key="2">
    <citation type="journal article" date="2016" name="Sci. Rep.">
        <title>Dictyocaulus viviparus genome, variome and transcriptome elucidate lungworm biology and support future intervention.</title>
        <authorList>
            <person name="McNulty S.N."/>
            <person name="Strube C."/>
            <person name="Rosa B.A."/>
            <person name="Martin J.C."/>
            <person name="Tyagi R."/>
            <person name="Choi Y.J."/>
            <person name="Wang Q."/>
            <person name="Hallsworth Pepin K."/>
            <person name="Zhang X."/>
            <person name="Ozersky P."/>
            <person name="Wilson R.K."/>
            <person name="Sternberg P.W."/>
            <person name="Gasser R.B."/>
            <person name="Mitreva M."/>
        </authorList>
    </citation>
    <scope>NUCLEOTIDE SEQUENCE [LARGE SCALE GENOMIC DNA]</scope>
    <source>
        <strain evidence="3">HannoverDv2000</strain>
    </source>
</reference>
<name>A0A0D8XSH6_DICVI</name>
<sequence length="298" mass="34140">MVGSERQSLSRATARDGHTEDSPRRKFKQKRRSRRPRMRLFPFLLFGRSRNNSREKPKAKGGGGRSKIVKEKPQQLKKDMSKNSRSVNVSQEKIPSSMQVKKKGSLEAAKDRSKQGKKGSSKQISKESYRQKTREYLDQITKESFKDNTRTKESSKHINVKKNKQKTRGSSRRTKETMETNESLKDGSKESLKNRPIELDETQYSTRSFLMRIGTAEDVNLGMSRETIYTQFERTAAPERPAIVTDPPLLIKCKGLPINTCHTNVMISNFIYSTIEKLKMNIPRGEVDKAENLPIATK</sequence>
<keyword evidence="3" id="KW-1185">Reference proteome</keyword>
<feature type="compositionally biased region" description="Basic and acidic residues" evidence="1">
    <location>
        <begin position="104"/>
        <end position="114"/>
    </location>
</feature>
<dbReference type="Proteomes" id="UP000053766">
    <property type="component" value="Unassembled WGS sequence"/>
</dbReference>
<feature type="region of interest" description="Disordered" evidence="1">
    <location>
        <begin position="1"/>
        <end position="195"/>
    </location>
</feature>
<dbReference type="OrthoDB" id="10493937at2759"/>
<reference evidence="2 3" key="1">
    <citation type="submission" date="2013-11" db="EMBL/GenBank/DDBJ databases">
        <title>Draft genome of the bovine lungworm Dictyocaulus viviparus.</title>
        <authorList>
            <person name="Mitreva M."/>
        </authorList>
    </citation>
    <scope>NUCLEOTIDE SEQUENCE [LARGE SCALE GENOMIC DNA]</scope>
    <source>
        <strain evidence="2 3">HannoverDv2000</strain>
    </source>
</reference>
<evidence type="ECO:0000313" key="2">
    <source>
        <dbReference type="EMBL" id="KJH46737.1"/>
    </source>
</evidence>
<proteinExistence type="predicted"/>
<evidence type="ECO:0000256" key="1">
    <source>
        <dbReference type="SAM" id="MobiDB-lite"/>
    </source>
</evidence>
<feature type="compositionally biased region" description="Basic residues" evidence="1">
    <location>
        <begin position="158"/>
        <end position="172"/>
    </location>
</feature>
<feature type="compositionally biased region" description="Basic and acidic residues" evidence="1">
    <location>
        <begin position="173"/>
        <end position="195"/>
    </location>
</feature>